<dbReference type="RefSeq" id="WP_207278990.1">
    <property type="nucleotide sequence ID" value="NZ_JAFLEQ010000014.1"/>
</dbReference>
<dbReference type="AlphaFoldDB" id="A0A939E143"/>
<feature type="transmembrane region" description="Helical" evidence="1">
    <location>
        <begin position="460"/>
        <end position="481"/>
    </location>
</feature>
<dbReference type="Proteomes" id="UP000664332">
    <property type="component" value="Unassembled WGS sequence"/>
</dbReference>
<keyword evidence="1" id="KW-0472">Membrane</keyword>
<evidence type="ECO:0000313" key="3">
    <source>
        <dbReference type="Proteomes" id="UP000664332"/>
    </source>
</evidence>
<feature type="transmembrane region" description="Helical" evidence="1">
    <location>
        <begin position="346"/>
        <end position="367"/>
    </location>
</feature>
<feature type="transmembrane region" description="Helical" evidence="1">
    <location>
        <begin position="431"/>
        <end position="453"/>
    </location>
</feature>
<protein>
    <recommendedName>
        <fullName evidence="4">ABC transporter permease</fullName>
    </recommendedName>
</protein>
<evidence type="ECO:0000256" key="1">
    <source>
        <dbReference type="SAM" id="Phobius"/>
    </source>
</evidence>
<evidence type="ECO:0000313" key="2">
    <source>
        <dbReference type="EMBL" id="MBN9644504.1"/>
    </source>
</evidence>
<accession>A0A939E143</accession>
<comment type="caution">
    <text evidence="2">The sequence shown here is derived from an EMBL/GenBank/DDBJ whole genome shotgun (WGS) entry which is preliminary data.</text>
</comment>
<sequence length="533" mass="56089">MLREVAAVARLNLRLKAKWIAGWWIGVTVFAYLTPGAYLEHYPTLESRAGFLQSMQTATGAVAMYGRIDDPGTIGQLSAWEAAAWIIVLLSIMSILTVTSLTRLAEDDHTAEIVRATGTGPGVMLTAAWVVTVIIGLVMGAGITGAMLLAARSIGELTTAGALAYGLAVCLAVIGAAIVAVAVSFLVTDAGSLRRWAMLSLAVTFMLRAVADVRDIGVLRWFSPQGWLAVIDPYGSNNMAAGAVCAAVCVAAMAGCVVVDTQREYGRGLLPDRPAAASSRRNLDSLGGLRRVLDRPTAVGWGIGLVILAAFFGSLTGTIDDMLARGDNTAEILGEALAGQDVEAGYAGFCAVFAGIFIAAAGVQIVLRQCREETARLIDLVRASGIARWRPLAATTVSALRAVVLLTLVSGIVFAAAAYSPAHNTRGVLEACLYAFSTQLAPVMLLTGVAVFLVGFNPRLAVVSWIPVGYAAVVAMMGKMFDLPDWMMKLSAFNHLILPDTIDDQWGWNAGMCLIGCALASAGIAWSARREVH</sequence>
<gene>
    <name evidence="2" type="ORF">JZY06_07755</name>
</gene>
<feature type="transmembrane region" description="Helical" evidence="1">
    <location>
        <begin position="162"/>
        <end position="187"/>
    </location>
</feature>
<feature type="transmembrane region" description="Helical" evidence="1">
    <location>
        <begin position="398"/>
        <end position="419"/>
    </location>
</feature>
<reference evidence="2" key="1">
    <citation type="submission" date="2021-03" db="EMBL/GenBank/DDBJ databases">
        <authorList>
            <person name="Sun Q."/>
        </authorList>
    </citation>
    <scope>NUCLEOTIDE SEQUENCE</scope>
    <source>
        <strain evidence="2">CCM 8862</strain>
    </source>
</reference>
<proteinExistence type="predicted"/>
<dbReference type="EMBL" id="JAFLEQ010000014">
    <property type="protein sequence ID" value="MBN9644504.1"/>
    <property type="molecule type" value="Genomic_DNA"/>
</dbReference>
<feature type="transmembrane region" description="Helical" evidence="1">
    <location>
        <begin position="82"/>
        <end position="102"/>
    </location>
</feature>
<organism evidence="2 3">
    <name type="scientific">Corynebacterium mendelii</name>
    <dbReference type="NCBI Taxonomy" id="2765362"/>
    <lineage>
        <taxon>Bacteria</taxon>
        <taxon>Bacillati</taxon>
        <taxon>Actinomycetota</taxon>
        <taxon>Actinomycetes</taxon>
        <taxon>Mycobacteriales</taxon>
        <taxon>Corynebacteriaceae</taxon>
        <taxon>Corynebacterium</taxon>
    </lineage>
</organism>
<feature type="transmembrane region" description="Helical" evidence="1">
    <location>
        <begin position="506"/>
        <end position="528"/>
    </location>
</feature>
<feature type="transmembrane region" description="Helical" evidence="1">
    <location>
        <begin position="298"/>
        <end position="319"/>
    </location>
</feature>
<keyword evidence="1" id="KW-1133">Transmembrane helix</keyword>
<evidence type="ECO:0008006" key="4">
    <source>
        <dbReference type="Google" id="ProtNLM"/>
    </source>
</evidence>
<keyword evidence="1" id="KW-0812">Transmembrane</keyword>
<name>A0A939E143_9CORY</name>
<feature type="transmembrane region" description="Helical" evidence="1">
    <location>
        <begin position="239"/>
        <end position="259"/>
    </location>
</feature>
<keyword evidence="3" id="KW-1185">Reference proteome</keyword>
<feature type="transmembrane region" description="Helical" evidence="1">
    <location>
        <begin position="199"/>
        <end position="219"/>
    </location>
</feature>
<feature type="transmembrane region" description="Helical" evidence="1">
    <location>
        <begin position="123"/>
        <end position="150"/>
    </location>
</feature>
<feature type="transmembrane region" description="Helical" evidence="1">
    <location>
        <begin position="20"/>
        <end position="39"/>
    </location>
</feature>